<reference evidence="1 2" key="1">
    <citation type="submission" date="2016-01" db="EMBL/GenBank/DDBJ databases">
        <authorList>
            <person name="Oliw E.H."/>
        </authorList>
    </citation>
    <scope>NUCLEOTIDE SEQUENCE [LARGE SCALE GENOMIC DNA]</scope>
    <source>
        <strain evidence="1 2">Zutra 3-1</strain>
    </source>
</reference>
<evidence type="ECO:0000313" key="2">
    <source>
        <dbReference type="Proteomes" id="UP000191987"/>
    </source>
</evidence>
<organism evidence="1 2">
    <name type="scientific">Agrobacterium deltaense Zutra 3/1</name>
    <dbReference type="NCBI Taxonomy" id="1183427"/>
    <lineage>
        <taxon>Bacteria</taxon>
        <taxon>Pseudomonadati</taxon>
        <taxon>Pseudomonadota</taxon>
        <taxon>Alphaproteobacteria</taxon>
        <taxon>Hyphomicrobiales</taxon>
        <taxon>Rhizobiaceae</taxon>
        <taxon>Rhizobium/Agrobacterium group</taxon>
        <taxon>Agrobacterium</taxon>
    </lineage>
</organism>
<dbReference type="EMBL" id="FBWG01000028">
    <property type="protein sequence ID" value="CUX41654.1"/>
    <property type="molecule type" value="Genomic_DNA"/>
</dbReference>
<dbReference type="RefSeq" id="WP_080819478.1">
    <property type="nucleotide sequence ID" value="NZ_LT009749.1"/>
</dbReference>
<accession>A0A1S7QT21</accession>
<gene>
    <name evidence="1" type="ORF">AGR7C_Lc100155</name>
</gene>
<sequence>MAYVTQQDLIDRFGEKELIELTDRVNKPVSTINPVVVERAISDASALIDGYLKKVLKLPLSVVPPILTKNAADIARYYLHGKAADKDSPVTRAYNEAVGFLRDVSRGLVELTDGGETPAPAGGGSVRASAPGRVFTRDSLKDY</sequence>
<evidence type="ECO:0000313" key="1">
    <source>
        <dbReference type="EMBL" id="CUX41654.1"/>
    </source>
</evidence>
<protein>
    <recommendedName>
        <fullName evidence="3">Mu-like prophage protein gp36</fullName>
    </recommendedName>
</protein>
<dbReference type="AlphaFoldDB" id="A0A1S7QT21"/>
<name>A0A1S7QT21_9HYPH</name>
<dbReference type="Pfam" id="PF07030">
    <property type="entry name" value="Phage_Mu_Gp36"/>
    <property type="match status" value="1"/>
</dbReference>
<proteinExistence type="predicted"/>
<dbReference type="Proteomes" id="UP000191987">
    <property type="component" value="Unassembled WGS sequence"/>
</dbReference>
<evidence type="ECO:0008006" key="3">
    <source>
        <dbReference type="Google" id="ProtNLM"/>
    </source>
</evidence>
<dbReference type="InterPro" id="IPR009752">
    <property type="entry name" value="Phage_Mu_GpJ"/>
</dbReference>